<dbReference type="AlphaFoldDB" id="A0AAE9Z7B0"/>
<name>A0AAE9Z7B0_9GAMM</name>
<sequence length="126" mass="14674">MKYHREQLFGRWYNTDTDDKGIQTSEYAELAADGSFEITFLTFDDKGEVCDKVIELGDWGLVGDIHFTITKSELIAQELYPADLANSENYHAYRVLQLDNKVFEYQHIETREVYKLRRVADTVGHC</sequence>
<dbReference type="RefSeq" id="WP_044837296.1">
    <property type="nucleotide sequence ID" value="NZ_CP059733.1"/>
</dbReference>
<gene>
    <name evidence="1" type="ORF">SG34_006770</name>
</gene>
<keyword evidence="2" id="KW-1185">Reference proteome</keyword>
<organism evidence="1 2">
    <name type="scientific">Thalassomonas viridans</name>
    <dbReference type="NCBI Taxonomy" id="137584"/>
    <lineage>
        <taxon>Bacteria</taxon>
        <taxon>Pseudomonadati</taxon>
        <taxon>Pseudomonadota</taxon>
        <taxon>Gammaproteobacteria</taxon>
        <taxon>Alteromonadales</taxon>
        <taxon>Colwelliaceae</taxon>
        <taxon>Thalassomonas</taxon>
    </lineage>
</organism>
<accession>A0AAE9Z7B0</accession>
<dbReference type="EMBL" id="CP059733">
    <property type="protein sequence ID" value="WDE06608.1"/>
    <property type="molecule type" value="Genomic_DNA"/>
</dbReference>
<evidence type="ECO:0000313" key="1">
    <source>
        <dbReference type="EMBL" id="WDE06608.1"/>
    </source>
</evidence>
<proteinExistence type="predicted"/>
<reference evidence="1 2" key="1">
    <citation type="journal article" date="2015" name="Genome Announc.">
        <title>Draft Genome Sequences of Marine Isolates of Thalassomonas viridans and Thalassomonas actiniarum.</title>
        <authorList>
            <person name="Olonade I."/>
            <person name="van Zyl L.J."/>
            <person name="Trindade M."/>
        </authorList>
    </citation>
    <scope>NUCLEOTIDE SEQUENCE [LARGE SCALE GENOMIC DNA]</scope>
    <source>
        <strain evidence="1 2">XOM25</strain>
    </source>
</reference>
<reference evidence="1 2" key="2">
    <citation type="journal article" date="2022" name="Mar. Drugs">
        <title>Bioassay-Guided Fractionation Leads to the Detection of Cholic Acid Generated by the Rare Thalassomonas sp.</title>
        <authorList>
            <person name="Pheiffer F."/>
            <person name="Schneider Y.K."/>
            <person name="Hansen E.H."/>
            <person name="Andersen J.H."/>
            <person name="Isaksson J."/>
            <person name="Busche T."/>
            <person name="R C."/>
            <person name="Kalinowski J."/>
            <person name="Zyl L.V."/>
            <person name="Trindade M."/>
        </authorList>
    </citation>
    <scope>NUCLEOTIDE SEQUENCE [LARGE SCALE GENOMIC DNA]</scope>
    <source>
        <strain evidence="1 2">XOM25</strain>
    </source>
</reference>
<dbReference type="Proteomes" id="UP000032352">
    <property type="component" value="Chromosome"/>
</dbReference>
<protein>
    <submittedName>
        <fullName evidence="1">Uncharacterized protein</fullName>
    </submittedName>
</protein>
<evidence type="ECO:0000313" key="2">
    <source>
        <dbReference type="Proteomes" id="UP000032352"/>
    </source>
</evidence>
<dbReference type="KEGG" id="tvd:SG34_006770"/>